<dbReference type="PANTHER" id="PTHR23155:SF1188">
    <property type="entry name" value="OS11G0492300 PROTEIN"/>
    <property type="match status" value="1"/>
</dbReference>
<dbReference type="AlphaFoldDB" id="A0A8R7TND7"/>
<dbReference type="Gramene" id="TuG1812G0200005552.01.T01">
    <property type="protein sequence ID" value="TuG1812G0200005552.01.T01.cds460038"/>
    <property type="gene ID" value="TuG1812G0200005552.01"/>
</dbReference>
<dbReference type="SUPFAM" id="SSF52540">
    <property type="entry name" value="P-loop containing nucleoside triphosphate hydrolases"/>
    <property type="match status" value="1"/>
</dbReference>
<accession>A0A8R7TND7</accession>
<reference evidence="2" key="1">
    <citation type="journal article" date="2013" name="Nature">
        <title>Draft genome of the wheat A-genome progenitor Triticum urartu.</title>
        <authorList>
            <person name="Ling H.Q."/>
            <person name="Zhao S."/>
            <person name="Liu D."/>
            <person name="Wang J."/>
            <person name="Sun H."/>
            <person name="Zhang C."/>
            <person name="Fan H."/>
            <person name="Li D."/>
            <person name="Dong L."/>
            <person name="Tao Y."/>
            <person name="Gao C."/>
            <person name="Wu H."/>
            <person name="Li Y."/>
            <person name="Cui Y."/>
            <person name="Guo X."/>
            <person name="Zheng S."/>
            <person name="Wang B."/>
            <person name="Yu K."/>
            <person name="Liang Q."/>
            <person name="Yang W."/>
            <person name="Lou X."/>
            <person name="Chen J."/>
            <person name="Feng M."/>
            <person name="Jian J."/>
            <person name="Zhang X."/>
            <person name="Luo G."/>
            <person name="Jiang Y."/>
            <person name="Liu J."/>
            <person name="Wang Z."/>
            <person name="Sha Y."/>
            <person name="Zhang B."/>
            <person name="Wu H."/>
            <person name="Tang D."/>
            <person name="Shen Q."/>
            <person name="Xue P."/>
            <person name="Zou S."/>
            <person name="Wang X."/>
            <person name="Liu X."/>
            <person name="Wang F."/>
            <person name="Yang Y."/>
            <person name="An X."/>
            <person name="Dong Z."/>
            <person name="Zhang K."/>
            <person name="Zhang X."/>
            <person name="Luo M.C."/>
            <person name="Dvorak J."/>
            <person name="Tong Y."/>
            <person name="Wang J."/>
            <person name="Yang H."/>
            <person name="Li Z."/>
            <person name="Wang D."/>
            <person name="Zhang A."/>
            <person name="Wang J."/>
        </authorList>
    </citation>
    <scope>NUCLEOTIDE SEQUENCE</scope>
    <source>
        <strain evidence="2">cv. G1812</strain>
    </source>
</reference>
<evidence type="ECO:0000313" key="1">
    <source>
        <dbReference type="EnsemblPlants" id="TuG1812G0200005552.01.T01.cds460038"/>
    </source>
</evidence>
<reference evidence="1" key="3">
    <citation type="submission" date="2022-06" db="UniProtKB">
        <authorList>
            <consortium name="EnsemblPlants"/>
        </authorList>
    </citation>
    <scope>IDENTIFICATION</scope>
</reference>
<dbReference type="InterPro" id="IPR044974">
    <property type="entry name" value="Disease_R_plants"/>
</dbReference>
<reference evidence="1" key="2">
    <citation type="submission" date="2018-03" db="EMBL/GenBank/DDBJ databases">
        <title>The Triticum urartu genome reveals the dynamic nature of wheat genome evolution.</title>
        <authorList>
            <person name="Ling H."/>
            <person name="Ma B."/>
            <person name="Shi X."/>
            <person name="Liu H."/>
            <person name="Dong L."/>
            <person name="Sun H."/>
            <person name="Cao Y."/>
            <person name="Gao Q."/>
            <person name="Zheng S."/>
            <person name="Li Y."/>
            <person name="Yu Y."/>
            <person name="Du H."/>
            <person name="Qi M."/>
            <person name="Li Y."/>
            <person name="Yu H."/>
            <person name="Cui Y."/>
            <person name="Wang N."/>
            <person name="Chen C."/>
            <person name="Wu H."/>
            <person name="Zhao Y."/>
            <person name="Zhang J."/>
            <person name="Li Y."/>
            <person name="Zhou W."/>
            <person name="Zhang B."/>
            <person name="Hu W."/>
            <person name="Eijk M."/>
            <person name="Tang J."/>
            <person name="Witsenboer H."/>
            <person name="Zhao S."/>
            <person name="Li Z."/>
            <person name="Zhang A."/>
            <person name="Wang D."/>
            <person name="Liang C."/>
        </authorList>
    </citation>
    <scope>NUCLEOTIDE SEQUENCE [LARGE SCALE GENOMIC DNA]</scope>
    <source>
        <strain evidence="1">cv. G1812</strain>
    </source>
</reference>
<dbReference type="EnsemblPlants" id="TuG1812G0200005552.01.T01">
    <property type="protein sequence ID" value="TuG1812G0200005552.01.T01.cds460038"/>
    <property type="gene ID" value="TuG1812G0200005552.01"/>
</dbReference>
<dbReference type="Gene3D" id="1.10.8.430">
    <property type="entry name" value="Helical domain of apoptotic protease-activating factors"/>
    <property type="match status" value="1"/>
</dbReference>
<dbReference type="GO" id="GO:0098542">
    <property type="term" value="P:defense response to other organism"/>
    <property type="evidence" value="ECO:0007669"/>
    <property type="project" value="TreeGrafter"/>
</dbReference>
<dbReference type="InterPro" id="IPR027417">
    <property type="entry name" value="P-loop_NTPase"/>
</dbReference>
<sequence>MKQKAFGPDDDHHSLEQIGRQIAEKCGGLPLMANALGQVMSELRTVRAWEDIRDAKVDLGLREQHQKKTLESLMLSYYYMKPDFKMCFTYLAAFPKGFIMDGN</sequence>
<dbReference type="Proteomes" id="UP000015106">
    <property type="component" value="Chromosome 2"/>
</dbReference>
<evidence type="ECO:0008006" key="3">
    <source>
        <dbReference type="Google" id="ProtNLM"/>
    </source>
</evidence>
<proteinExistence type="predicted"/>
<keyword evidence="2" id="KW-1185">Reference proteome</keyword>
<protein>
    <recommendedName>
        <fullName evidence="3">NB-ARC domain-containing protein</fullName>
    </recommendedName>
</protein>
<evidence type="ECO:0000313" key="2">
    <source>
        <dbReference type="Proteomes" id="UP000015106"/>
    </source>
</evidence>
<dbReference type="InterPro" id="IPR042197">
    <property type="entry name" value="Apaf_helical"/>
</dbReference>
<organism evidence="1 2">
    <name type="scientific">Triticum urartu</name>
    <name type="common">Red wild einkorn</name>
    <name type="synonym">Crithodium urartu</name>
    <dbReference type="NCBI Taxonomy" id="4572"/>
    <lineage>
        <taxon>Eukaryota</taxon>
        <taxon>Viridiplantae</taxon>
        <taxon>Streptophyta</taxon>
        <taxon>Embryophyta</taxon>
        <taxon>Tracheophyta</taxon>
        <taxon>Spermatophyta</taxon>
        <taxon>Magnoliopsida</taxon>
        <taxon>Liliopsida</taxon>
        <taxon>Poales</taxon>
        <taxon>Poaceae</taxon>
        <taxon>BOP clade</taxon>
        <taxon>Pooideae</taxon>
        <taxon>Triticodae</taxon>
        <taxon>Triticeae</taxon>
        <taxon>Triticinae</taxon>
        <taxon>Triticum</taxon>
    </lineage>
</organism>
<name>A0A8R7TND7_TRIUA</name>
<dbReference type="PANTHER" id="PTHR23155">
    <property type="entry name" value="DISEASE RESISTANCE PROTEIN RP"/>
    <property type="match status" value="1"/>
</dbReference>
<dbReference type="GO" id="GO:0043531">
    <property type="term" value="F:ADP binding"/>
    <property type="evidence" value="ECO:0007669"/>
    <property type="project" value="InterPro"/>
</dbReference>